<organism evidence="2 3">
    <name type="scientific">Dendrothele bispora (strain CBS 962.96)</name>
    <dbReference type="NCBI Taxonomy" id="1314807"/>
    <lineage>
        <taxon>Eukaryota</taxon>
        <taxon>Fungi</taxon>
        <taxon>Dikarya</taxon>
        <taxon>Basidiomycota</taxon>
        <taxon>Agaricomycotina</taxon>
        <taxon>Agaricomycetes</taxon>
        <taxon>Agaricomycetidae</taxon>
        <taxon>Agaricales</taxon>
        <taxon>Agaricales incertae sedis</taxon>
        <taxon>Dendrothele</taxon>
    </lineage>
</organism>
<feature type="domain" description="DUF6593" evidence="1">
    <location>
        <begin position="11"/>
        <end position="179"/>
    </location>
</feature>
<name>A0A4S8LF39_DENBC</name>
<protein>
    <recommendedName>
        <fullName evidence="1">DUF6593 domain-containing protein</fullName>
    </recommendedName>
</protein>
<dbReference type="AlphaFoldDB" id="A0A4S8LF39"/>
<proteinExistence type="predicted"/>
<reference evidence="2 3" key="1">
    <citation type="journal article" date="2019" name="Nat. Ecol. Evol.">
        <title>Megaphylogeny resolves global patterns of mushroom evolution.</title>
        <authorList>
            <person name="Varga T."/>
            <person name="Krizsan K."/>
            <person name="Foldi C."/>
            <person name="Dima B."/>
            <person name="Sanchez-Garcia M."/>
            <person name="Sanchez-Ramirez S."/>
            <person name="Szollosi G.J."/>
            <person name="Szarkandi J.G."/>
            <person name="Papp V."/>
            <person name="Albert L."/>
            <person name="Andreopoulos W."/>
            <person name="Angelini C."/>
            <person name="Antonin V."/>
            <person name="Barry K.W."/>
            <person name="Bougher N.L."/>
            <person name="Buchanan P."/>
            <person name="Buyck B."/>
            <person name="Bense V."/>
            <person name="Catcheside P."/>
            <person name="Chovatia M."/>
            <person name="Cooper J."/>
            <person name="Damon W."/>
            <person name="Desjardin D."/>
            <person name="Finy P."/>
            <person name="Geml J."/>
            <person name="Haridas S."/>
            <person name="Hughes K."/>
            <person name="Justo A."/>
            <person name="Karasinski D."/>
            <person name="Kautmanova I."/>
            <person name="Kiss B."/>
            <person name="Kocsube S."/>
            <person name="Kotiranta H."/>
            <person name="LaButti K.M."/>
            <person name="Lechner B.E."/>
            <person name="Liimatainen K."/>
            <person name="Lipzen A."/>
            <person name="Lukacs Z."/>
            <person name="Mihaltcheva S."/>
            <person name="Morgado L.N."/>
            <person name="Niskanen T."/>
            <person name="Noordeloos M.E."/>
            <person name="Ohm R.A."/>
            <person name="Ortiz-Santana B."/>
            <person name="Ovrebo C."/>
            <person name="Racz N."/>
            <person name="Riley R."/>
            <person name="Savchenko A."/>
            <person name="Shiryaev A."/>
            <person name="Soop K."/>
            <person name="Spirin V."/>
            <person name="Szebenyi C."/>
            <person name="Tomsovsky M."/>
            <person name="Tulloss R.E."/>
            <person name="Uehling J."/>
            <person name="Grigoriev I.V."/>
            <person name="Vagvolgyi C."/>
            <person name="Papp T."/>
            <person name="Martin F.M."/>
            <person name="Miettinen O."/>
            <person name="Hibbett D.S."/>
            <person name="Nagy L.G."/>
        </authorList>
    </citation>
    <scope>NUCLEOTIDE SEQUENCE [LARGE SCALE GENOMIC DNA]</scope>
    <source>
        <strain evidence="2 3">CBS 962.96</strain>
    </source>
</reference>
<sequence>MDTFSFSNYNLLDSTVLNSSGEPTYSFHAAKNITGHEKSSKLHIDKVKSSGQNSDPEKQLMTTIEHHDFRSDVVKIWGKEMKPLHWHDKPKKLLYTSTLNGKEYEWSTENQEKTFKLSQKVIPATSETVVEWKEIAFFQKGKIGDTEPSENNDSLHPTLYAHPEGLDMLDEIISTFVYFLMVQTRGSIGKRVGGIVLQIAISSASGIGGGMVPRW</sequence>
<gene>
    <name evidence="2" type="ORF">K435DRAFT_919451</name>
</gene>
<evidence type="ECO:0000259" key="1">
    <source>
        <dbReference type="Pfam" id="PF20236"/>
    </source>
</evidence>
<dbReference type="Proteomes" id="UP000297245">
    <property type="component" value="Unassembled WGS sequence"/>
</dbReference>
<evidence type="ECO:0000313" key="2">
    <source>
        <dbReference type="EMBL" id="THU87626.1"/>
    </source>
</evidence>
<dbReference type="InterPro" id="IPR046528">
    <property type="entry name" value="DUF6593"/>
</dbReference>
<accession>A0A4S8LF39</accession>
<dbReference type="EMBL" id="ML179442">
    <property type="protein sequence ID" value="THU87626.1"/>
    <property type="molecule type" value="Genomic_DNA"/>
</dbReference>
<keyword evidence="3" id="KW-1185">Reference proteome</keyword>
<evidence type="ECO:0000313" key="3">
    <source>
        <dbReference type="Proteomes" id="UP000297245"/>
    </source>
</evidence>
<dbReference type="Pfam" id="PF20236">
    <property type="entry name" value="DUF6593"/>
    <property type="match status" value="1"/>
</dbReference>